<dbReference type="InterPro" id="IPR036249">
    <property type="entry name" value="Thioredoxin-like_sf"/>
</dbReference>
<dbReference type="PANTHER" id="PTHR43968">
    <property type="match status" value="1"/>
</dbReference>
<evidence type="ECO:0000256" key="1">
    <source>
        <dbReference type="ARBA" id="ARBA00023002"/>
    </source>
</evidence>
<dbReference type="InterPro" id="IPR010987">
    <property type="entry name" value="Glutathione-S-Trfase_C-like"/>
</dbReference>
<keyword evidence="5" id="KW-1185">Reference proteome</keyword>
<sequence length="269" mass="30949">MPPPDADLHPEATGLARKLVNEHSEPQPLKLYAGWFCPFVQRVWAALEEKGIPYQYIEVNPYHKPRSLLDLNPRGLVPTLQYDNKPLYESTVVCEFLEDAYPNHGLRLLPEDPYVRARMRIWTDFVTTRILPSFHRFLQFQPGNSSIDTVRSEFLDTLKQFADAMDEQGPYFLGTEPSLVDIVLAPWAVRLWVFDHYKGGLGMPEEDRAGSAKGSWPRWRKWLAAIESRRSIKETTSEMEHYLPIYQRYADDTAQSELAKATRAGKGVP</sequence>
<dbReference type="AlphaFoldDB" id="A0AA39QTH1"/>
<dbReference type="SFLD" id="SFLDS00019">
    <property type="entry name" value="Glutathione_Transferase_(cytos"/>
    <property type="match status" value="1"/>
</dbReference>
<dbReference type="GO" id="GO:0005737">
    <property type="term" value="C:cytoplasm"/>
    <property type="evidence" value="ECO:0007669"/>
    <property type="project" value="InterPro"/>
</dbReference>
<dbReference type="PROSITE" id="PS50405">
    <property type="entry name" value="GST_CTER"/>
    <property type="match status" value="1"/>
</dbReference>
<dbReference type="Pfam" id="PF13410">
    <property type="entry name" value="GST_C_2"/>
    <property type="match status" value="1"/>
</dbReference>
<dbReference type="Proteomes" id="UP001166286">
    <property type="component" value="Unassembled WGS sequence"/>
</dbReference>
<dbReference type="Gene3D" id="3.40.30.10">
    <property type="entry name" value="Glutaredoxin"/>
    <property type="match status" value="1"/>
</dbReference>
<dbReference type="PROSITE" id="PS50404">
    <property type="entry name" value="GST_NTER"/>
    <property type="match status" value="1"/>
</dbReference>
<dbReference type="InterPro" id="IPR005442">
    <property type="entry name" value="GST_omega"/>
</dbReference>
<dbReference type="GO" id="GO:0004364">
    <property type="term" value="F:glutathione transferase activity"/>
    <property type="evidence" value="ECO:0007669"/>
    <property type="project" value="InterPro"/>
</dbReference>
<dbReference type="InterPro" id="IPR036282">
    <property type="entry name" value="Glutathione-S-Trfase_C_sf"/>
</dbReference>
<dbReference type="PRINTS" id="PR01625">
    <property type="entry name" value="GSTRNSFRASEO"/>
</dbReference>
<feature type="domain" description="GST C-terminal" evidence="3">
    <location>
        <begin position="112"/>
        <end position="245"/>
    </location>
</feature>
<dbReference type="InterPro" id="IPR004045">
    <property type="entry name" value="Glutathione_S-Trfase_N"/>
</dbReference>
<dbReference type="Pfam" id="PF13409">
    <property type="entry name" value="GST_N_2"/>
    <property type="match status" value="1"/>
</dbReference>
<reference evidence="4" key="1">
    <citation type="submission" date="2023-03" db="EMBL/GenBank/DDBJ databases">
        <title>Complete genome of Cladonia borealis.</title>
        <authorList>
            <person name="Park H."/>
        </authorList>
    </citation>
    <scope>NUCLEOTIDE SEQUENCE</scope>
    <source>
        <strain evidence="4">ANT050790</strain>
    </source>
</reference>
<dbReference type="EMBL" id="JAFEKC020000021">
    <property type="protein sequence ID" value="KAK0508126.1"/>
    <property type="molecule type" value="Genomic_DNA"/>
</dbReference>
<name>A0AA39QTH1_9LECA</name>
<dbReference type="Gene3D" id="1.20.1050.10">
    <property type="match status" value="1"/>
</dbReference>
<dbReference type="GO" id="GO:0045174">
    <property type="term" value="F:glutathione dehydrogenase (ascorbate) activity"/>
    <property type="evidence" value="ECO:0007669"/>
    <property type="project" value="UniProtKB-ARBA"/>
</dbReference>
<evidence type="ECO:0000313" key="5">
    <source>
        <dbReference type="Proteomes" id="UP001166286"/>
    </source>
</evidence>
<protein>
    <submittedName>
        <fullName evidence="4">Uncharacterized protein</fullName>
    </submittedName>
</protein>
<dbReference type="SFLD" id="SFLDG00358">
    <property type="entry name" value="Main_(cytGST)"/>
    <property type="match status" value="1"/>
</dbReference>
<gene>
    <name evidence="4" type="ORF">JMJ35_009210</name>
</gene>
<proteinExistence type="predicted"/>
<comment type="caution">
    <text evidence="4">The sequence shown here is derived from an EMBL/GenBank/DDBJ whole genome shotgun (WGS) entry which is preliminary data.</text>
</comment>
<dbReference type="InterPro" id="IPR040079">
    <property type="entry name" value="Glutathione_S-Trfase"/>
</dbReference>
<organism evidence="4 5">
    <name type="scientific">Cladonia borealis</name>
    <dbReference type="NCBI Taxonomy" id="184061"/>
    <lineage>
        <taxon>Eukaryota</taxon>
        <taxon>Fungi</taxon>
        <taxon>Dikarya</taxon>
        <taxon>Ascomycota</taxon>
        <taxon>Pezizomycotina</taxon>
        <taxon>Lecanoromycetes</taxon>
        <taxon>OSLEUM clade</taxon>
        <taxon>Lecanoromycetidae</taxon>
        <taxon>Lecanorales</taxon>
        <taxon>Lecanorineae</taxon>
        <taxon>Cladoniaceae</taxon>
        <taxon>Cladonia</taxon>
    </lineage>
</organism>
<dbReference type="CDD" id="cd00299">
    <property type="entry name" value="GST_C_family"/>
    <property type="match status" value="1"/>
</dbReference>
<keyword evidence="1" id="KW-0560">Oxidoreductase</keyword>
<dbReference type="SUPFAM" id="SSF52833">
    <property type="entry name" value="Thioredoxin-like"/>
    <property type="match status" value="1"/>
</dbReference>
<dbReference type="SUPFAM" id="SSF47616">
    <property type="entry name" value="GST C-terminal domain-like"/>
    <property type="match status" value="1"/>
</dbReference>
<dbReference type="InterPro" id="IPR050983">
    <property type="entry name" value="GST_Omega/HSP26"/>
</dbReference>
<dbReference type="PANTHER" id="PTHR43968:SF13">
    <property type="entry name" value="GLUTATHIONE TRANSFERASE OMEGA-1"/>
    <property type="match status" value="1"/>
</dbReference>
<feature type="domain" description="GST N-terminal" evidence="2">
    <location>
        <begin position="27"/>
        <end position="105"/>
    </location>
</feature>
<evidence type="ECO:0000259" key="3">
    <source>
        <dbReference type="PROSITE" id="PS50405"/>
    </source>
</evidence>
<evidence type="ECO:0000313" key="4">
    <source>
        <dbReference type="EMBL" id="KAK0508126.1"/>
    </source>
</evidence>
<evidence type="ECO:0000259" key="2">
    <source>
        <dbReference type="PROSITE" id="PS50404"/>
    </source>
</evidence>
<dbReference type="CDD" id="cd00570">
    <property type="entry name" value="GST_N_family"/>
    <property type="match status" value="1"/>
</dbReference>
<accession>A0AA39QTH1</accession>